<dbReference type="KEGG" id="dbk:DGMP_11020"/>
<dbReference type="RefSeq" id="WP_228856536.1">
    <property type="nucleotide sequence ID" value="NZ_AP024086.1"/>
</dbReference>
<dbReference type="InterPro" id="IPR008869">
    <property type="entry name" value="MlaC/ttg2D"/>
</dbReference>
<feature type="signal peptide" evidence="1">
    <location>
        <begin position="1"/>
        <end position="25"/>
    </location>
</feature>
<sequence length="210" mass="24409">MNVLRRIICQFLLVSLLLCSSGAAADKSPTAALKPVLDELTTILIDTSLKGDEHRTERRTKIMEVISHGFDFKEMSKRILGKTWRRIDDSQKVYFTRLIKKLLENVYIGKLESYSGQEIEFNAEIIKGKRAQVSTFIENKGIKIPVHYIMKQVNNRWMVYDINIEGVSLVRNYQQQFKPILRKEKFKGLIKVLEEKNNSFRKEPGDKQNS</sequence>
<dbReference type="EMBL" id="AP024086">
    <property type="protein sequence ID" value="BCL60409.1"/>
    <property type="molecule type" value="Genomic_DNA"/>
</dbReference>
<gene>
    <name evidence="2" type="ORF">DGMP_11020</name>
</gene>
<proteinExistence type="predicted"/>
<keyword evidence="3" id="KW-1185">Reference proteome</keyword>
<dbReference type="Proteomes" id="UP000826725">
    <property type="component" value="Chromosome"/>
</dbReference>
<dbReference type="PANTHER" id="PTHR36573:SF1">
    <property type="entry name" value="INTERMEMBRANE PHOSPHOLIPID TRANSPORT SYSTEM BINDING PROTEIN MLAC"/>
    <property type="match status" value="1"/>
</dbReference>
<feature type="chain" id="PRO_5034887508" evidence="1">
    <location>
        <begin position="26"/>
        <end position="210"/>
    </location>
</feature>
<keyword evidence="1" id="KW-0732">Signal</keyword>
<evidence type="ECO:0000313" key="3">
    <source>
        <dbReference type="Proteomes" id="UP000826725"/>
    </source>
</evidence>
<name>A0A8D5JGP2_9BACT</name>
<dbReference type="AlphaFoldDB" id="A0A8D5JGP2"/>
<evidence type="ECO:0000256" key="1">
    <source>
        <dbReference type="SAM" id="SignalP"/>
    </source>
</evidence>
<organism evidence="2 3">
    <name type="scientific">Desulfomarina profundi</name>
    <dbReference type="NCBI Taxonomy" id="2772557"/>
    <lineage>
        <taxon>Bacteria</taxon>
        <taxon>Pseudomonadati</taxon>
        <taxon>Thermodesulfobacteriota</taxon>
        <taxon>Desulfobulbia</taxon>
        <taxon>Desulfobulbales</taxon>
        <taxon>Desulfobulbaceae</taxon>
        <taxon>Desulfomarina</taxon>
    </lineage>
</organism>
<dbReference type="PANTHER" id="PTHR36573">
    <property type="entry name" value="INTERMEMBRANE PHOSPHOLIPID TRANSPORT SYSTEM BINDING PROTEIN MLAC"/>
    <property type="match status" value="1"/>
</dbReference>
<protein>
    <submittedName>
        <fullName evidence="2">Toluene tolerance protein</fullName>
    </submittedName>
</protein>
<accession>A0A8D5JGP2</accession>
<dbReference type="PIRSF" id="PIRSF004649">
    <property type="entry name" value="MlaC"/>
    <property type="match status" value="1"/>
</dbReference>
<evidence type="ECO:0000313" key="2">
    <source>
        <dbReference type="EMBL" id="BCL60409.1"/>
    </source>
</evidence>
<reference evidence="2" key="1">
    <citation type="submission" date="2020-09" db="EMBL/GenBank/DDBJ databases">
        <title>Desulfogranum mesoprofundum gen. nov., sp. nov., a novel mesophilic, sulfate-reducing chemolithoautotroph isolated from a deep-sea hydrothermal vent chimney in the Suiyo Seamount.</title>
        <authorList>
            <person name="Hashimoto Y."/>
            <person name="Nakagawa S."/>
        </authorList>
    </citation>
    <scope>NUCLEOTIDE SEQUENCE</scope>
    <source>
        <strain evidence="2">KT2</strain>
    </source>
</reference>
<dbReference type="Pfam" id="PF05494">
    <property type="entry name" value="MlaC"/>
    <property type="match status" value="1"/>
</dbReference>